<organism evidence="1">
    <name type="scientific">Sesamum latifolium</name>
    <dbReference type="NCBI Taxonomy" id="2727402"/>
    <lineage>
        <taxon>Eukaryota</taxon>
        <taxon>Viridiplantae</taxon>
        <taxon>Streptophyta</taxon>
        <taxon>Embryophyta</taxon>
        <taxon>Tracheophyta</taxon>
        <taxon>Spermatophyta</taxon>
        <taxon>Magnoliopsida</taxon>
        <taxon>eudicotyledons</taxon>
        <taxon>Gunneridae</taxon>
        <taxon>Pentapetalae</taxon>
        <taxon>asterids</taxon>
        <taxon>lamiids</taxon>
        <taxon>Lamiales</taxon>
        <taxon>Pedaliaceae</taxon>
        <taxon>Sesamum</taxon>
    </lineage>
</organism>
<reference evidence="1" key="2">
    <citation type="journal article" date="2024" name="Plant">
        <title>Genomic evolution and insights into agronomic trait innovations of Sesamum species.</title>
        <authorList>
            <person name="Miao H."/>
            <person name="Wang L."/>
            <person name="Qu L."/>
            <person name="Liu H."/>
            <person name="Sun Y."/>
            <person name="Le M."/>
            <person name="Wang Q."/>
            <person name="Wei S."/>
            <person name="Zheng Y."/>
            <person name="Lin W."/>
            <person name="Duan Y."/>
            <person name="Cao H."/>
            <person name="Xiong S."/>
            <person name="Wang X."/>
            <person name="Wei L."/>
            <person name="Li C."/>
            <person name="Ma Q."/>
            <person name="Ju M."/>
            <person name="Zhao R."/>
            <person name="Li G."/>
            <person name="Mu C."/>
            <person name="Tian Q."/>
            <person name="Mei H."/>
            <person name="Zhang T."/>
            <person name="Gao T."/>
            <person name="Zhang H."/>
        </authorList>
    </citation>
    <scope>NUCLEOTIDE SEQUENCE</scope>
    <source>
        <strain evidence="1">KEN1</strain>
    </source>
</reference>
<dbReference type="EMBL" id="JACGWN010000001">
    <property type="protein sequence ID" value="KAL0461166.1"/>
    <property type="molecule type" value="Genomic_DNA"/>
</dbReference>
<dbReference type="PANTHER" id="PTHR33116:SF86">
    <property type="entry name" value="REVERSE TRANSCRIPTASE DOMAIN-CONTAINING PROTEIN"/>
    <property type="match status" value="1"/>
</dbReference>
<name>A0AAW2Y6D4_9LAMI</name>
<comment type="caution">
    <text evidence="1">The sequence shown here is derived from an EMBL/GenBank/DDBJ whole genome shotgun (WGS) entry which is preliminary data.</text>
</comment>
<evidence type="ECO:0008006" key="2">
    <source>
        <dbReference type="Google" id="ProtNLM"/>
    </source>
</evidence>
<proteinExistence type="predicted"/>
<protein>
    <recommendedName>
        <fullName evidence="2">Reverse transcriptase</fullName>
    </recommendedName>
</protein>
<dbReference type="AlphaFoldDB" id="A0AAW2Y6D4"/>
<evidence type="ECO:0000313" key="1">
    <source>
        <dbReference type="EMBL" id="KAL0461166.1"/>
    </source>
</evidence>
<dbReference type="PANTHER" id="PTHR33116">
    <property type="entry name" value="REVERSE TRANSCRIPTASE ZINC-BINDING DOMAIN-CONTAINING PROTEIN-RELATED-RELATED"/>
    <property type="match status" value="1"/>
</dbReference>
<gene>
    <name evidence="1" type="ORF">Slati_0004200</name>
</gene>
<accession>A0AAW2Y6D4</accession>
<sequence length="199" mass="22391">MHVQTELALIIGVPKMAKHDKYLGLPSVVGKSKQAAFDSIRDRIWRKLQCWSAKKLSQAGRVVMIKSVLQVIPTFAMSCFKFPEALITKMESLLAVTFWHQDVGRKIHWLACGRCAEVWRIAVDTGNPVHRLFKARYFPACLLVDAEDRGNITYAWRSILAARPLSQAGIRWRVGDSSLVAAKAVHLQAHIWATTTVID</sequence>
<reference evidence="1" key="1">
    <citation type="submission" date="2020-06" db="EMBL/GenBank/DDBJ databases">
        <authorList>
            <person name="Li T."/>
            <person name="Hu X."/>
            <person name="Zhang T."/>
            <person name="Song X."/>
            <person name="Zhang H."/>
            <person name="Dai N."/>
            <person name="Sheng W."/>
            <person name="Hou X."/>
            <person name="Wei L."/>
        </authorList>
    </citation>
    <scope>NUCLEOTIDE SEQUENCE</scope>
    <source>
        <strain evidence="1">KEN1</strain>
        <tissue evidence="1">Leaf</tissue>
    </source>
</reference>